<keyword evidence="2 9" id="KW-0813">Transport</keyword>
<feature type="transmembrane region" description="Helical" evidence="9">
    <location>
        <begin position="21"/>
        <end position="40"/>
    </location>
</feature>
<dbReference type="HOGENOM" id="CLU_1607900_0_0_5"/>
<evidence type="ECO:0000259" key="10">
    <source>
        <dbReference type="Pfam" id="PF04290"/>
    </source>
</evidence>
<organism evidence="11 12">
    <name type="scientific">Celeribacter indicus</name>
    <dbReference type="NCBI Taxonomy" id="1208324"/>
    <lineage>
        <taxon>Bacteria</taxon>
        <taxon>Pseudomonadati</taxon>
        <taxon>Pseudomonadota</taxon>
        <taxon>Alphaproteobacteria</taxon>
        <taxon>Rhodobacterales</taxon>
        <taxon>Roseobacteraceae</taxon>
        <taxon>Celeribacter</taxon>
    </lineage>
</organism>
<evidence type="ECO:0000256" key="3">
    <source>
        <dbReference type="ARBA" id="ARBA00022475"/>
    </source>
</evidence>
<dbReference type="RefSeq" id="WP_043870975.1">
    <property type="nucleotide sequence ID" value="NZ_CP004393.1"/>
</dbReference>
<dbReference type="GO" id="GO:0005886">
    <property type="term" value="C:plasma membrane"/>
    <property type="evidence" value="ECO:0007669"/>
    <property type="project" value="UniProtKB-SubCell"/>
</dbReference>
<dbReference type="STRING" id="1208324.P73_4006"/>
<dbReference type="OrthoDB" id="5465095at2"/>
<keyword evidence="5 9" id="KW-0812">Transmembrane</keyword>
<evidence type="ECO:0000256" key="7">
    <source>
        <dbReference type="ARBA" id="ARBA00023136"/>
    </source>
</evidence>
<dbReference type="PANTHER" id="PTHR35011">
    <property type="entry name" value="2,3-DIKETO-L-GULONATE TRAP TRANSPORTER SMALL PERMEASE PROTEIN YIAM"/>
    <property type="match status" value="1"/>
</dbReference>
<reference evidence="11 12" key="1">
    <citation type="journal article" date="2014" name="Int. J. Syst. Evol. Microbiol.">
        <title>Celeribacter indicus sp. nov., a polycyclic aromatic hydrocarbon-degrading bacterium from deep-sea sediment and reclassification of Huaishuia halophila as Celeribacter halophilus comb. nov.</title>
        <authorList>
            <person name="Lai Q."/>
            <person name="Cao J."/>
            <person name="Yuan J."/>
            <person name="Li F."/>
            <person name="Shao Z."/>
        </authorList>
    </citation>
    <scope>NUCLEOTIDE SEQUENCE [LARGE SCALE GENOMIC DNA]</scope>
    <source>
        <strain evidence="11">P73</strain>
    </source>
</reference>
<evidence type="ECO:0000313" key="11">
    <source>
        <dbReference type="EMBL" id="AJE48721.1"/>
    </source>
</evidence>
<evidence type="ECO:0000256" key="8">
    <source>
        <dbReference type="ARBA" id="ARBA00038436"/>
    </source>
</evidence>
<keyword evidence="12" id="KW-1185">Reference proteome</keyword>
<accession>A0A0B5E6U6</accession>
<protein>
    <recommendedName>
        <fullName evidence="9">TRAP transporter small permease protein</fullName>
    </recommendedName>
</protein>
<comment type="subunit">
    <text evidence="9">The complex comprises the extracytoplasmic solute receptor protein and the two transmembrane proteins.</text>
</comment>
<keyword evidence="7 9" id="KW-0472">Membrane</keyword>
<feature type="transmembrane region" description="Helical" evidence="9">
    <location>
        <begin position="52"/>
        <end position="69"/>
    </location>
</feature>
<dbReference type="Proteomes" id="UP000031521">
    <property type="component" value="Chromosome"/>
</dbReference>
<keyword evidence="4 9" id="KW-0997">Cell inner membrane</keyword>
<keyword evidence="6 9" id="KW-1133">Transmembrane helix</keyword>
<keyword evidence="3" id="KW-1003">Cell membrane</keyword>
<gene>
    <name evidence="11" type="ORF">P73_4006</name>
</gene>
<sequence length="165" mass="18541">MKSIDNLLRTISTVYLRISQVVLLALVLGILLEVFMRYFLGRAFVGSAELTQLAITWVVFLMAFVLFRTRRHIVVTALVDMLGPRVNRLFDAIINLATIVLSIYVLVQLGNVWEFLGLKTPVFGIPDTVFKISPVFCFVPMALQAALNLAAPWLEPSDPHETEHV</sequence>
<dbReference type="GO" id="GO:0015740">
    <property type="term" value="P:C4-dicarboxylate transport"/>
    <property type="evidence" value="ECO:0007669"/>
    <property type="project" value="TreeGrafter"/>
</dbReference>
<name>A0A0B5E6U6_9RHOB</name>
<feature type="transmembrane region" description="Helical" evidence="9">
    <location>
        <begin position="89"/>
        <end position="109"/>
    </location>
</feature>
<comment type="caution">
    <text evidence="9">Lacks conserved residue(s) required for the propagation of feature annotation.</text>
</comment>
<dbReference type="GO" id="GO:0022857">
    <property type="term" value="F:transmembrane transporter activity"/>
    <property type="evidence" value="ECO:0007669"/>
    <property type="project" value="UniProtKB-UniRule"/>
</dbReference>
<proteinExistence type="inferred from homology"/>
<evidence type="ECO:0000256" key="6">
    <source>
        <dbReference type="ARBA" id="ARBA00022989"/>
    </source>
</evidence>
<dbReference type="EMBL" id="CP004393">
    <property type="protein sequence ID" value="AJE48721.1"/>
    <property type="molecule type" value="Genomic_DNA"/>
</dbReference>
<evidence type="ECO:0000256" key="4">
    <source>
        <dbReference type="ARBA" id="ARBA00022519"/>
    </source>
</evidence>
<dbReference type="InterPro" id="IPR055348">
    <property type="entry name" value="DctQ"/>
</dbReference>
<dbReference type="AlphaFoldDB" id="A0A0B5E6U6"/>
<evidence type="ECO:0000256" key="9">
    <source>
        <dbReference type="RuleBase" id="RU369079"/>
    </source>
</evidence>
<feature type="domain" description="Tripartite ATP-independent periplasmic transporters DctQ component" evidence="10">
    <location>
        <begin position="26"/>
        <end position="151"/>
    </location>
</feature>
<dbReference type="PANTHER" id="PTHR35011:SF2">
    <property type="entry name" value="2,3-DIKETO-L-GULONATE TRAP TRANSPORTER SMALL PERMEASE PROTEIN YIAM"/>
    <property type="match status" value="1"/>
</dbReference>
<dbReference type="InterPro" id="IPR007387">
    <property type="entry name" value="TRAP_DctQ"/>
</dbReference>
<evidence type="ECO:0000256" key="1">
    <source>
        <dbReference type="ARBA" id="ARBA00004429"/>
    </source>
</evidence>
<evidence type="ECO:0000256" key="5">
    <source>
        <dbReference type="ARBA" id="ARBA00022692"/>
    </source>
</evidence>
<evidence type="ECO:0000256" key="2">
    <source>
        <dbReference type="ARBA" id="ARBA00022448"/>
    </source>
</evidence>
<comment type="similarity">
    <text evidence="8 9">Belongs to the TRAP transporter small permease family.</text>
</comment>
<comment type="subcellular location">
    <subcellularLocation>
        <location evidence="1 9">Cell inner membrane</location>
        <topology evidence="1 9">Multi-pass membrane protein</topology>
    </subcellularLocation>
</comment>
<dbReference type="KEGG" id="cid:P73_4006"/>
<evidence type="ECO:0000313" key="12">
    <source>
        <dbReference type="Proteomes" id="UP000031521"/>
    </source>
</evidence>
<comment type="function">
    <text evidence="9">Part of the tripartite ATP-independent periplasmic (TRAP) transport system.</text>
</comment>
<dbReference type="Pfam" id="PF04290">
    <property type="entry name" value="DctQ"/>
    <property type="match status" value="1"/>
</dbReference>